<organism evidence="4 5">
    <name type="scientific">Nocardia aurantia</name>
    <dbReference type="NCBI Taxonomy" id="2585199"/>
    <lineage>
        <taxon>Bacteria</taxon>
        <taxon>Bacillati</taxon>
        <taxon>Actinomycetota</taxon>
        <taxon>Actinomycetes</taxon>
        <taxon>Mycobacteriales</taxon>
        <taxon>Nocardiaceae</taxon>
        <taxon>Nocardia</taxon>
    </lineage>
</organism>
<keyword evidence="5" id="KW-1185">Reference proteome</keyword>
<feature type="region of interest" description="Disordered" evidence="1">
    <location>
        <begin position="324"/>
        <end position="354"/>
    </location>
</feature>
<evidence type="ECO:0000313" key="5">
    <source>
        <dbReference type="Proteomes" id="UP000431401"/>
    </source>
</evidence>
<keyword evidence="2" id="KW-0812">Transmembrane</keyword>
<dbReference type="EMBL" id="WEGI01000012">
    <property type="protein sequence ID" value="MQY29828.1"/>
    <property type="molecule type" value="Genomic_DNA"/>
</dbReference>
<name>A0A7K0DW62_9NOCA</name>
<feature type="compositionally biased region" description="Polar residues" evidence="1">
    <location>
        <begin position="121"/>
        <end position="134"/>
    </location>
</feature>
<keyword evidence="2" id="KW-0472">Membrane</keyword>
<feature type="region of interest" description="Disordered" evidence="1">
    <location>
        <begin position="108"/>
        <end position="138"/>
    </location>
</feature>
<evidence type="ECO:0000256" key="2">
    <source>
        <dbReference type="SAM" id="Phobius"/>
    </source>
</evidence>
<feature type="transmembrane region" description="Helical" evidence="2">
    <location>
        <begin position="75"/>
        <end position="97"/>
    </location>
</feature>
<dbReference type="InterPro" id="IPR058489">
    <property type="entry name" value="DUF8176"/>
</dbReference>
<protein>
    <recommendedName>
        <fullName evidence="3">DUF8176 domain-containing protein</fullName>
    </recommendedName>
</protein>
<feature type="domain" description="DUF8176" evidence="3">
    <location>
        <begin position="121"/>
        <end position="240"/>
    </location>
</feature>
<gene>
    <name evidence="4" type="ORF">NRB56_54210</name>
</gene>
<evidence type="ECO:0000313" key="4">
    <source>
        <dbReference type="EMBL" id="MQY29828.1"/>
    </source>
</evidence>
<comment type="caution">
    <text evidence="4">The sequence shown here is derived from an EMBL/GenBank/DDBJ whole genome shotgun (WGS) entry which is preliminary data.</text>
</comment>
<sequence length="354" mass="37428">MNTESLPRRVFGILFGADRATKPTTIPADAGYPLGQRVLALLLGVTLPNLADTDKWPDPALSPNNTPRPPKQDPWFWVGRIGLVLAAAAIVGAMVVFGGVRSRSPIAEPTTVPASFPPAPSNCSDAKQDSVTTGNGPGDVTSDTGAILGYQYAYYTERDAVAALTFVTPEARKSLSANRIQDDIDHAIPPGTVHCVRIQQIRDNVYVVATAEYHPDGATHVYSEQVRTVTVDGRHLIESVQITDPESSTYPMPPTLPPSPDPALPSESLSPTSSVAPGGQRATTIVPMPPSHPEHKSTADQTAPPTPVFPPVFGFPSLPAVPQPPTFPTFEFPSAPGFAPTSSAPEAGKIQPEN</sequence>
<dbReference type="Proteomes" id="UP000431401">
    <property type="component" value="Unassembled WGS sequence"/>
</dbReference>
<evidence type="ECO:0000259" key="3">
    <source>
        <dbReference type="Pfam" id="PF26527"/>
    </source>
</evidence>
<accession>A0A7K0DW62</accession>
<evidence type="ECO:0000256" key="1">
    <source>
        <dbReference type="SAM" id="MobiDB-lite"/>
    </source>
</evidence>
<keyword evidence="2" id="KW-1133">Transmembrane helix</keyword>
<feature type="compositionally biased region" description="Pro residues" evidence="1">
    <location>
        <begin position="251"/>
        <end position="263"/>
    </location>
</feature>
<dbReference type="Pfam" id="PF26527">
    <property type="entry name" value="DUF8176"/>
    <property type="match status" value="1"/>
</dbReference>
<proteinExistence type="predicted"/>
<feature type="region of interest" description="Disordered" evidence="1">
    <location>
        <begin position="241"/>
        <end position="311"/>
    </location>
</feature>
<reference evidence="4 5" key="1">
    <citation type="submission" date="2019-10" db="EMBL/GenBank/DDBJ databases">
        <title>Nocardia macrotermitis sp. nov. and Nocardia aurantia sp. nov., isolated from the gut of fungus growing-termite Macrotermes natalensis.</title>
        <authorList>
            <person name="Benndorf R."/>
            <person name="Schwitalla J."/>
            <person name="Martin K."/>
            <person name="De Beer W."/>
            <person name="Kaster A.-K."/>
            <person name="Vollmers J."/>
            <person name="Poulsen M."/>
            <person name="Beemelmanns C."/>
        </authorList>
    </citation>
    <scope>NUCLEOTIDE SEQUENCE [LARGE SCALE GENOMIC DNA]</scope>
    <source>
        <strain evidence="4 5">RB56</strain>
    </source>
</reference>
<dbReference type="AlphaFoldDB" id="A0A7K0DW62"/>